<proteinExistence type="predicted"/>
<reference evidence="1" key="1">
    <citation type="journal article" date="2019" name="Sci. Rep.">
        <title>Draft genome of Tanacetum cinerariifolium, the natural source of mosquito coil.</title>
        <authorList>
            <person name="Yamashiro T."/>
            <person name="Shiraishi A."/>
            <person name="Satake H."/>
            <person name="Nakayama K."/>
        </authorList>
    </citation>
    <scope>NUCLEOTIDE SEQUENCE</scope>
</reference>
<comment type="caution">
    <text evidence="1">The sequence shown here is derived from an EMBL/GenBank/DDBJ whole genome shotgun (WGS) entry which is preliminary data.</text>
</comment>
<name>A0A699HNT3_TANCI</name>
<sequence>MASRLTKVAAFNLLRVGPVSSSSRFFNTKAFKYVQNNSEDDCILKGGRKHPTLVRGAVNYAYSPRLSPIGNLASLLNLVDDLVGFKDTPEMLIPRWTVAEDDKALYILRNMIGQHLKESVPMMEYVPMVNSVPLMEYVKKVNSVPMNESAPKTEPDPVMEYGSKVESVQMMESAPKMETVRKREYLGREIPRLMRGVKSTPSEYYCHVMQDPEEVKSFFGSFIGSELTAIGAEVNVPRVLNDPQALYLIVGLMPLDARDVYGGYAYEIFLQDTLYNLWDVEMDFTSEGWKITIPKVKGKWTQTIEGNLIFYREKKIWKPTLWRPK</sequence>
<dbReference type="AlphaFoldDB" id="A0A699HNT3"/>
<organism evidence="1">
    <name type="scientific">Tanacetum cinerariifolium</name>
    <name type="common">Dalmatian daisy</name>
    <name type="synonym">Chrysanthemum cinerariifolium</name>
    <dbReference type="NCBI Taxonomy" id="118510"/>
    <lineage>
        <taxon>Eukaryota</taxon>
        <taxon>Viridiplantae</taxon>
        <taxon>Streptophyta</taxon>
        <taxon>Embryophyta</taxon>
        <taxon>Tracheophyta</taxon>
        <taxon>Spermatophyta</taxon>
        <taxon>Magnoliopsida</taxon>
        <taxon>eudicotyledons</taxon>
        <taxon>Gunneridae</taxon>
        <taxon>Pentapetalae</taxon>
        <taxon>asterids</taxon>
        <taxon>campanulids</taxon>
        <taxon>Asterales</taxon>
        <taxon>Asteraceae</taxon>
        <taxon>Asteroideae</taxon>
        <taxon>Anthemideae</taxon>
        <taxon>Anthemidinae</taxon>
        <taxon>Tanacetum</taxon>
    </lineage>
</organism>
<accession>A0A699HNT3</accession>
<evidence type="ECO:0000313" key="1">
    <source>
        <dbReference type="EMBL" id="GEY60357.1"/>
    </source>
</evidence>
<gene>
    <name evidence="1" type="ORF">Tci_432331</name>
</gene>
<protein>
    <submittedName>
        <fullName evidence="1">Uncharacterized protein</fullName>
    </submittedName>
</protein>
<dbReference type="EMBL" id="BKCJ010192739">
    <property type="protein sequence ID" value="GEY60357.1"/>
    <property type="molecule type" value="Genomic_DNA"/>
</dbReference>